<gene>
    <name evidence="2" type="ORF">DdX_19393</name>
</gene>
<dbReference type="InterPro" id="IPR017956">
    <property type="entry name" value="AT_hook_DNA-bd_motif"/>
</dbReference>
<evidence type="ECO:0000256" key="1">
    <source>
        <dbReference type="SAM" id="MobiDB-lite"/>
    </source>
</evidence>
<evidence type="ECO:0000313" key="2">
    <source>
        <dbReference type="EMBL" id="KAI1695782.1"/>
    </source>
</evidence>
<organism evidence="2 3">
    <name type="scientific">Ditylenchus destructor</name>
    <dbReference type="NCBI Taxonomy" id="166010"/>
    <lineage>
        <taxon>Eukaryota</taxon>
        <taxon>Metazoa</taxon>
        <taxon>Ecdysozoa</taxon>
        <taxon>Nematoda</taxon>
        <taxon>Chromadorea</taxon>
        <taxon>Rhabditida</taxon>
        <taxon>Tylenchina</taxon>
        <taxon>Tylenchomorpha</taxon>
        <taxon>Sphaerularioidea</taxon>
        <taxon>Anguinidae</taxon>
        <taxon>Anguininae</taxon>
        <taxon>Ditylenchus</taxon>
    </lineage>
</organism>
<comment type="caution">
    <text evidence="2">The sequence shown here is derived from an EMBL/GenBank/DDBJ whole genome shotgun (WGS) entry which is preliminary data.</text>
</comment>
<feature type="region of interest" description="Disordered" evidence="1">
    <location>
        <begin position="54"/>
        <end position="85"/>
    </location>
</feature>
<accession>A0AAD4MJ48</accession>
<dbReference type="Pfam" id="PF02178">
    <property type="entry name" value="AT_hook"/>
    <property type="match status" value="1"/>
</dbReference>
<dbReference type="GO" id="GO:0003677">
    <property type="term" value="F:DNA binding"/>
    <property type="evidence" value="ECO:0007669"/>
    <property type="project" value="InterPro"/>
</dbReference>
<reference evidence="2" key="1">
    <citation type="submission" date="2022-01" db="EMBL/GenBank/DDBJ databases">
        <title>Genome Sequence Resource for Two Populations of Ditylenchus destructor, the Migratory Endoparasitic Phytonematode.</title>
        <authorList>
            <person name="Zhang H."/>
            <person name="Lin R."/>
            <person name="Xie B."/>
        </authorList>
    </citation>
    <scope>NUCLEOTIDE SEQUENCE</scope>
    <source>
        <strain evidence="2">BazhouSP</strain>
    </source>
</reference>
<name>A0AAD4MJ48_9BILA</name>
<sequence>MSDSSKQLDQVEPSTIIKRGRGRPKKTNVIRHKTIEEDLKEDLSNIVDLTISNDESLEESSDNKTKTIGHLESIEEEDQFNTMIQ</sequence>
<proteinExistence type="predicted"/>
<dbReference type="Proteomes" id="UP001201812">
    <property type="component" value="Unassembled WGS sequence"/>
</dbReference>
<protein>
    <submittedName>
        <fullName evidence="2">Uncharacterized protein</fullName>
    </submittedName>
</protein>
<dbReference type="EMBL" id="JAKKPZ010000373">
    <property type="protein sequence ID" value="KAI1695782.1"/>
    <property type="molecule type" value="Genomic_DNA"/>
</dbReference>
<feature type="region of interest" description="Disordered" evidence="1">
    <location>
        <begin position="1"/>
        <end position="26"/>
    </location>
</feature>
<dbReference type="AlphaFoldDB" id="A0AAD4MJ48"/>
<keyword evidence="3" id="KW-1185">Reference proteome</keyword>
<evidence type="ECO:0000313" key="3">
    <source>
        <dbReference type="Proteomes" id="UP001201812"/>
    </source>
</evidence>